<dbReference type="GO" id="GO:0034626">
    <property type="term" value="P:fatty acid elongation, polyunsaturated fatty acid"/>
    <property type="evidence" value="ECO:0007669"/>
    <property type="project" value="TreeGrafter"/>
</dbReference>
<reference evidence="14" key="1">
    <citation type="submission" date="2017-02" db="UniProtKB">
        <authorList>
            <consortium name="WormBaseParasite"/>
        </authorList>
    </citation>
    <scope>IDENTIFICATION</scope>
</reference>
<dbReference type="GO" id="GO:0009922">
    <property type="term" value="F:fatty acid elongase activity"/>
    <property type="evidence" value="ECO:0007669"/>
    <property type="project" value="UniProtKB-EC"/>
</dbReference>
<dbReference type="PANTHER" id="PTHR11157:SF126">
    <property type="entry name" value="ELONGATION OF VERY LONG CHAIN FATTY ACIDS PROTEIN"/>
    <property type="match status" value="1"/>
</dbReference>
<evidence type="ECO:0000256" key="7">
    <source>
        <dbReference type="ARBA" id="ARBA00022989"/>
    </source>
</evidence>
<evidence type="ECO:0000256" key="4">
    <source>
        <dbReference type="ARBA" id="ARBA00022679"/>
    </source>
</evidence>
<dbReference type="GO" id="GO:0030148">
    <property type="term" value="P:sphingolipid biosynthetic process"/>
    <property type="evidence" value="ECO:0007669"/>
    <property type="project" value="TreeGrafter"/>
</dbReference>
<evidence type="ECO:0000256" key="10">
    <source>
        <dbReference type="ARBA" id="ARBA00023160"/>
    </source>
</evidence>
<dbReference type="Pfam" id="PF01151">
    <property type="entry name" value="ELO"/>
    <property type="match status" value="1"/>
</dbReference>
<keyword evidence="10 11" id="KW-0275">Fatty acid biosynthesis</keyword>
<proteinExistence type="inferred from homology"/>
<protein>
    <recommendedName>
        <fullName evidence="11">Elongation of very long chain fatty acids protein</fullName>
        <ecNumber evidence="11">2.3.1.199</ecNumber>
    </recommendedName>
    <alternativeName>
        <fullName evidence="11">Very-long-chain 3-oxoacyl-CoA synthase</fullName>
    </alternativeName>
</protein>
<dbReference type="GO" id="GO:0034625">
    <property type="term" value="P:fatty acid elongation, monounsaturated fatty acid"/>
    <property type="evidence" value="ECO:0007669"/>
    <property type="project" value="TreeGrafter"/>
</dbReference>
<evidence type="ECO:0000313" key="12">
    <source>
        <dbReference type="EMBL" id="VDM57403.1"/>
    </source>
</evidence>
<gene>
    <name evidence="12" type="ORF">ACOC_LOCUS5818</name>
</gene>
<keyword evidence="5 11" id="KW-0812">Transmembrane</keyword>
<keyword evidence="9 11" id="KW-0472">Membrane</keyword>
<evidence type="ECO:0000256" key="3">
    <source>
        <dbReference type="ARBA" id="ARBA00022516"/>
    </source>
</evidence>
<dbReference type="PANTHER" id="PTHR11157">
    <property type="entry name" value="FATTY ACID ACYL TRANSFERASE-RELATED"/>
    <property type="match status" value="1"/>
</dbReference>
<dbReference type="UniPathway" id="UPA00094"/>
<dbReference type="WBParaSite" id="ACOC_0000581701-mRNA-1">
    <property type="protein sequence ID" value="ACOC_0000581701-mRNA-1"/>
    <property type="gene ID" value="ACOC_0000581701"/>
</dbReference>
<dbReference type="GO" id="GO:0042761">
    <property type="term" value="P:very long-chain fatty acid biosynthetic process"/>
    <property type="evidence" value="ECO:0007669"/>
    <property type="project" value="TreeGrafter"/>
</dbReference>
<accession>A0A0R3PLY9</accession>
<dbReference type="EC" id="2.3.1.199" evidence="11"/>
<dbReference type="AlphaFoldDB" id="A0A0R3PLY9"/>
<comment type="caution">
    <text evidence="11">Lacks conserved residue(s) required for the propagation of feature annotation.</text>
</comment>
<evidence type="ECO:0000256" key="5">
    <source>
        <dbReference type="ARBA" id="ARBA00022692"/>
    </source>
</evidence>
<dbReference type="OrthoDB" id="434092at2759"/>
<evidence type="ECO:0000256" key="6">
    <source>
        <dbReference type="ARBA" id="ARBA00022832"/>
    </source>
</evidence>
<name>A0A0R3PLY9_ANGCS</name>
<dbReference type="GO" id="GO:0019367">
    <property type="term" value="P:fatty acid elongation, saturated fatty acid"/>
    <property type="evidence" value="ECO:0007669"/>
    <property type="project" value="TreeGrafter"/>
</dbReference>
<feature type="transmembrane region" description="Helical" evidence="11">
    <location>
        <begin position="70"/>
        <end position="87"/>
    </location>
</feature>
<comment type="catalytic activity">
    <reaction evidence="11">
        <text>a very-long-chain acyl-CoA + malonyl-CoA + H(+) = a very-long-chain 3-oxoacyl-CoA + CO2 + CoA</text>
        <dbReference type="Rhea" id="RHEA:32727"/>
        <dbReference type="ChEBI" id="CHEBI:15378"/>
        <dbReference type="ChEBI" id="CHEBI:16526"/>
        <dbReference type="ChEBI" id="CHEBI:57287"/>
        <dbReference type="ChEBI" id="CHEBI:57384"/>
        <dbReference type="ChEBI" id="CHEBI:90725"/>
        <dbReference type="ChEBI" id="CHEBI:90736"/>
        <dbReference type="EC" id="2.3.1.199"/>
    </reaction>
</comment>
<sequence length="124" mass="14839">MFLFVFTKLLDLVETVLIILEGRQPLLIHIFHHVITLLFTWHKRSFRWFVFINLFSHVILYSYLSPKKFGIAPCWFFMTFLYWFVGLRGRDFHFSASIPAGLLSSTLFHRAKCKLFINFAQFNI</sequence>
<comment type="subcellular location">
    <subcellularLocation>
        <location evidence="1">Membrane</location>
        <topology evidence="1">Multi-pass membrane protein</topology>
    </subcellularLocation>
</comment>
<reference evidence="12 13" key="2">
    <citation type="submission" date="2018-11" db="EMBL/GenBank/DDBJ databases">
        <authorList>
            <consortium name="Pathogen Informatics"/>
        </authorList>
    </citation>
    <scope>NUCLEOTIDE SEQUENCE [LARGE SCALE GENOMIC DNA]</scope>
    <source>
        <strain evidence="12 13">Costa Rica</strain>
    </source>
</reference>
<comment type="pathway">
    <text evidence="2">Lipid metabolism; fatty acid biosynthesis.</text>
</comment>
<keyword evidence="4 11" id="KW-0808">Transferase</keyword>
<evidence type="ECO:0000256" key="11">
    <source>
        <dbReference type="RuleBase" id="RU361115"/>
    </source>
</evidence>
<feature type="transmembrane region" description="Helical" evidence="11">
    <location>
        <begin position="48"/>
        <end position="64"/>
    </location>
</feature>
<evidence type="ECO:0000256" key="2">
    <source>
        <dbReference type="ARBA" id="ARBA00005194"/>
    </source>
</evidence>
<keyword evidence="3 11" id="KW-0444">Lipid biosynthesis</keyword>
<dbReference type="EMBL" id="UYYA01003896">
    <property type="protein sequence ID" value="VDM57403.1"/>
    <property type="molecule type" value="Genomic_DNA"/>
</dbReference>
<dbReference type="GO" id="GO:0005789">
    <property type="term" value="C:endoplasmic reticulum membrane"/>
    <property type="evidence" value="ECO:0007669"/>
    <property type="project" value="TreeGrafter"/>
</dbReference>
<evidence type="ECO:0000313" key="14">
    <source>
        <dbReference type="WBParaSite" id="ACOC_0000581701-mRNA-1"/>
    </source>
</evidence>
<comment type="similarity">
    <text evidence="11">Belongs to the ELO family.</text>
</comment>
<evidence type="ECO:0000313" key="13">
    <source>
        <dbReference type="Proteomes" id="UP000267027"/>
    </source>
</evidence>
<dbReference type="InterPro" id="IPR002076">
    <property type="entry name" value="ELO_fam"/>
</dbReference>
<dbReference type="STRING" id="334426.A0A0R3PLY9"/>
<evidence type="ECO:0000256" key="8">
    <source>
        <dbReference type="ARBA" id="ARBA00023098"/>
    </source>
</evidence>
<keyword evidence="6 11" id="KW-0276">Fatty acid metabolism</keyword>
<organism evidence="14">
    <name type="scientific">Angiostrongylus costaricensis</name>
    <name type="common">Nematode worm</name>
    <dbReference type="NCBI Taxonomy" id="334426"/>
    <lineage>
        <taxon>Eukaryota</taxon>
        <taxon>Metazoa</taxon>
        <taxon>Ecdysozoa</taxon>
        <taxon>Nematoda</taxon>
        <taxon>Chromadorea</taxon>
        <taxon>Rhabditida</taxon>
        <taxon>Rhabditina</taxon>
        <taxon>Rhabditomorpha</taxon>
        <taxon>Strongyloidea</taxon>
        <taxon>Metastrongylidae</taxon>
        <taxon>Angiostrongylus</taxon>
    </lineage>
</organism>
<keyword evidence="8 11" id="KW-0443">Lipid metabolism</keyword>
<keyword evidence="13" id="KW-1185">Reference proteome</keyword>
<keyword evidence="7 11" id="KW-1133">Transmembrane helix</keyword>
<evidence type="ECO:0000256" key="9">
    <source>
        <dbReference type="ARBA" id="ARBA00023136"/>
    </source>
</evidence>
<dbReference type="Proteomes" id="UP000267027">
    <property type="component" value="Unassembled WGS sequence"/>
</dbReference>
<evidence type="ECO:0000256" key="1">
    <source>
        <dbReference type="ARBA" id="ARBA00004141"/>
    </source>
</evidence>
<dbReference type="OMA" id="CKLFINF"/>